<feature type="transmembrane region" description="Helical" evidence="8">
    <location>
        <begin position="1073"/>
        <end position="1095"/>
    </location>
</feature>
<feature type="repeat" description="WD" evidence="7">
    <location>
        <begin position="463"/>
        <end position="504"/>
    </location>
</feature>
<feature type="repeat" description="WD" evidence="7">
    <location>
        <begin position="127"/>
        <end position="162"/>
    </location>
</feature>
<evidence type="ECO:0000256" key="4">
    <source>
        <dbReference type="ARBA" id="ARBA00022737"/>
    </source>
</evidence>
<keyword evidence="4" id="KW-0677">Repeat</keyword>
<dbReference type="Pfam" id="PF00520">
    <property type="entry name" value="Ion_trans"/>
    <property type="match status" value="1"/>
</dbReference>
<dbReference type="PANTHER" id="PTHR19848">
    <property type="entry name" value="WD40 REPEAT PROTEIN"/>
    <property type="match status" value="1"/>
</dbReference>
<dbReference type="InterPro" id="IPR019775">
    <property type="entry name" value="WD40_repeat_CS"/>
</dbReference>
<feature type="repeat" description="WD" evidence="7">
    <location>
        <begin position="85"/>
        <end position="118"/>
    </location>
</feature>
<keyword evidence="2 7" id="KW-0853">WD repeat</keyword>
<name>A0A1R2CL16_9CILI</name>
<keyword evidence="11" id="KW-1185">Reference proteome</keyword>
<dbReference type="AlphaFoldDB" id="A0A1R2CL16"/>
<feature type="repeat" description="WD" evidence="7">
    <location>
        <begin position="421"/>
        <end position="456"/>
    </location>
</feature>
<keyword evidence="6 8" id="KW-0472">Membrane</keyword>
<dbReference type="PROSITE" id="PS50294">
    <property type="entry name" value="WD_REPEATS_REGION"/>
    <property type="match status" value="7"/>
</dbReference>
<feature type="repeat" description="WD" evidence="7">
    <location>
        <begin position="379"/>
        <end position="420"/>
    </location>
</feature>
<keyword evidence="5 8" id="KW-1133">Transmembrane helix</keyword>
<dbReference type="PROSITE" id="PS50082">
    <property type="entry name" value="WD_REPEATS_2"/>
    <property type="match status" value="8"/>
</dbReference>
<dbReference type="InterPro" id="IPR015943">
    <property type="entry name" value="WD40/YVTN_repeat-like_dom_sf"/>
</dbReference>
<feature type="repeat" description="WD" evidence="7">
    <location>
        <begin position="295"/>
        <end position="325"/>
    </location>
</feature>
<dbReference type="Proteomes" id="UP000187209">
    <property type="component" value="Unassembled WGS sequence"/>
</dbReference>
<feature type="repeat" description="WD" evidence="7">
    <location>
        <begin position="337"/>
        <end position="370"/>
    </location>
</feature>
<dbReference type="SUPFAM" id="SSF50978">
    <property type="entry name" value="WD40 repeat-like"/>
    <property type="match status" value="2"/>
</dbReference>
<evidence type="ECO:0000256" key="1">
    <source>
        <dbReference type="ARBA" id="ARBA00004141"/>
    </source>
</evidence>
<dbReference type="Pfam" id="PF00400">
    <property type="entry name" value="WD40"/>
    <property type="match status" value="10"/>
</dbReference>
<dbReference type="EMBL" id="MPUH01000120">
    <property type="protein sequence ID" value="OMJ89656.1"/>
    <property type="molecule type" value="Genomic_DNA"/>
</dbReference>
<evidence type="ECO:0000313" key="10">
    <source>
        <dbReference type="EMBL" id="OMJ89656.1"/>
    </source>
</evidence>
<keyword evidence="3 8" id="KW-0812">Transmembrane</keyword>
<protein>
    <recommendedName>
        <fullName evidence="9">Ion transport domain-containing protein</fullName>
    </recommendedName>
</protein>
<reference evidence="10 11" key="1">
    <citation type="submission" date="2016-11" db="EMBL/GenBank/DDBJ databases">
        <title>The macronuclear genome of Stentor coeruleus: a giant cell with tiny introns.</title>
        <authorList>
            <person name="Slabodnick M."/>
            <person name="Ruby J.G."/>
            <person name="Reiff S.B."/>
            <person name="Swart E.C."/>
            <person name="Gosai S."/>
            <person name="Prabakaran S."/>
            <person name="Witkowska E."/>
            <person name="Larue G.E."/>
            <person name="Fisher S."/>
            <person name="Freeman R.M."/>
            <person name="Gunawardena J."/>
            <person name="Chu W."/>
            <person name="Stover N.A."/>
            <person name="Gregory B.D."/>
            <person name="Nowacki M."/>
            <person name="Derisi J."/>
            <person name="Roy S.W."/>
            <person name="Marshall W.F."/>
            <person name="Sood P."/>
        </authorList>
    </citation>
    <scope>NUCLEOTIDE SEQUENCE [LARGE SCALE GENOMIC DNA]</scope>
    <source>
        <strain evidence="10">WM001</strain>
    </source>
</reference>
<evidence type="ECO:0000256" key="5">
    <source>
        <dbReference type="ARBA" id="ARBA00022989"/>
    </source>
</evidence>
<organism evidence="10 11">
    <name type="scientific">Stentor coeruleus</name>
    <dbReference type="NCBI Taxonomy" id="5963"/>
    <lineage>
        <taxon>Eukaryota</taxon>
        <taxon>Sar</taxon>
        <taxon>Alveolata</taxon>
        <taxon>Ciliophora</taxon>
        <taxon>Postciliodesmatophora</taxon>
        <taxon>Heterotrichea</taxon>
        <taxon>Heterotrichida</taxon>
        <taxon>Stentoridae</taxon>
        <taxon>Stentor</taxon>
    </lineage>
</organism>
<feature type="transmembrane region" description="Helical" evidence="8">
    <location>
        <begin position="895"/>
        <end position="916"/>
    </location>
</feature>
<sequence>MSKRQSSILVKQSSLNEGSGFEGKLSYLKAVSPQIKNSQVSLNCEIKCVTITPDEKFAVVGLEDGEVQLISIVTTDEEFETCIVLKGHKAEVKCLLVTNNNDCIISASYDKLIILWDIIEKKQKSILKGSEDKILSMAISKDNTLLVSGSIDNIIRIWDLQNLMQKNVIRSIEKNSYAICITNDNNFLILGCSDNIIRLWNITEHREEIKLEGHNWPVYSMAMTNDGQFLVSTGMDHMIRKWDLSTYKQVSILAECSETIYSLAITTDNLFVIFGKYNGDLGIVSIEGNMPEVSITSHKSTVNSVCISSSNKYIVSGARDGSVQISLLSENPEIQYLDGHARRIYSLSISPDSQMMASASEDHTIFIWRLGVEDCEGILKGHKGPVYTSIFTNDSRICISGSQDQNIIIWDLSTEKASETLHGHDEAVTCLAIDPKDKILISGSIDKTVRMWNLETFDCEYIFKGHTEKVSCVVISNDFNHIISGGKDKNVLLWDINNKSFIVSNDNHDEEITSICFVNSRHYKYTLYSRSKVKGAKQLSSLESESSDPDELVTTERIITGSLDKTVRIWSYPGLECEYILPCKKEVFKVSVTSDSMYMFLQVDKKYIKMWSLPDKQELITLYEQNEVNAMCVSPDNQWLAFSSKNQIHMVKTPLNKESSLTVLPYAYSYLFKVMINRILNNDKSQKKTIFAKYFICSYNLSILHILTYASHNKMLKSAIQDGAKFFQTKSGETPLSIALFRKSKICAEILIKMFSAEHIFQQPHIFEYLKDLLPILNKSSLPSLHILYNASFPIVDDLGLPTFGTFKKHPPMILMSDTQKINPSLFIPVKTGTAQNLTDSEIEFRRSMIAIDLSPGSKDCMTFMRSLLKCTNLEIYRTEFIKAVLKYKWRQIRWVLILQACIYLALVFIVIVHTIYDRDNIALLVIEIIINSCFLLYELSQALSGLKSYFTDVWNMLDASRIIIMYTHAAISLANANRVTEDVLLMLLTLVMWTRLVGYLRIFDGTRYLIHMIIEVIKDLEPFLILFFMSTLGATFTFYSNANGEDFGDWLLSTYSIAYGGWDFYRNTDLKYVIFFGISLANTLILLNLLICLISDTYERVRGHLDIVDMQELADIILEVDSITFWNRKSGHKQFLTSCNVAGAYKKHKGFEKDAKTIFHAVCDLDIKSKINERYLEKLSHTVNHYSSKNVGNKNDGAIELILGIKTDFRSFRSEIQAELKQLKHDIASVKSELKEKK</sequence>
<feature type="transmembrane region" description="Helical" evidence="8">
    <location>
        <begin position="922"/>
        <end position="940"/>
    </location>
</feature>
<dbReference type="InterPro" id="IPR020472">
    <property type="entry name" value="WD40_PAC1"/>
</dbReference>
<evidence type="ECO:0000256" key="3">
    <source>
        <dbReference type="ARBA" id="ARBA00022692"/>
    </source>
</evidence>
<dbReference type="SMART" id="SM00320">
    <property type="entry name" value="WD40"/>
    <property type="match status" value="12"/>
</dbReference>
<evidence type="ECO:0000256" key="2">
    <source>
        <dbReference type="ARBA" id="ARBA00022574"/>
    </source>
</evidence>
<evidence type="ECO:0000313" key="11">
    <source>
        <dbReference type="Proteomes" id="UP000187209"/>
    </source>
</evidence>
<feature type="transmembrane region" description="Helical" evidence="8">
    <location>
        <begin position="984"/>
        <end position="1003"/>
    </location>
</feature>
<evidence type="ECO:0000259" key="9">
    <source>
        <dbReference type="Pfam" id="PF00520"/>
    </source>
</evidence>
<comment type="subcellular location">
    <subcellularLocation>
        <location evidence="1">Membrane</location>
        <topology evidence="1">Multi-pass membrane protein</topology>
    </subcellularLocation>
</comment>
<dbReference type="PANTHER" id="PTHR19848:SF8">
    <property type="entry name" value="F-BOX AND WD REPEAT DOMAIN CONTAINING 7"/>
    <property type="match status" value="1"/>
</dbReference>
<dbReference type="InterPro" id="IPR036322">
    <property type="entry name" value="WD40_repeat_dom_sf"/>
</dbReference>
<evidence type="ECO:0000256" key="7">
    <source>
        <dbReference type="PROSITE-ProRule" id="PRU00221"/>
    </source>
</evidence>
<dbReference type="InterPro" id="IPR001680">
    <property type="entry name" value="WD40_rpt"/>
</dbReference>
<gene>
    <name evidence="10" type="ORF">SteCoe_8103</name>
</gene>
<dbReference type="PROSITE" id="PS00678">
    <property type="entry name" value="WD_REPEATS_1"/>
    <property type="match status" value="6"/>
</dbReference>
<dbReference type="PRINTS" id="PR00320">
    <property type="entry name" value="GPROTEINBRPT"/>
</dbReference>
<dbReference type="CDD" id="cd00200">
    <property type="entry name" value="WD40"/>
    <property type="match status" value="1"/>
</dbReference>
<feature type="domain" description="Ion transport" evidence="9">
    <location>
        <begin position="896"/>
        <end position="1103"/>
    </location>
</feature>
<evidence type="ECO:0000256" key="8">
    <source>
        <dbReference type="SAM" id="Phobius"/>
    </source>
</evidence>
<accession>A0A1R2CL16</accession>
<feature type="transmembrane region" description="Helical" evidence="8">
    <location>
        <begin position="1024"/>
        <end position="1043"/>
    </location>
</feature>
<proteinExistence type="predicted"/>
<comment type="caution">
    <text evidence="10">The sequence shown here is derived from an EMBL/GenBank/DDBJ whole genome shotgun (WGS) entry which is preliminary data.</text>
</comment>
<feature type="repeat" description="WD" evidence="7">
    <location>
        <begin position="211"/>
        <end position="252"/>
    </location>
</feature>
<evidence type="ECO:0000256" key="6">
    <source>
        <dbReference type="ARBA" id="ARBA00023136"/>
    </source>
</evidence>
<dbReference type="InterPro" id="IPR005821">
    <property type="entry name" value="Ion_trans_dom"/>
</dbReference>
<dbReference type="OrthoDB" id="1068471at2759"/>
<dbReference type="Gene3D" id="2.130.10.10">
    <property type="entry name" value="YVTN repeat-like/Quinoprotein amine dehydrogenase"/>
    <property type="match status" value="4"/>
</dbReference>